<dbReference type="Gene3D" id="1.10.3210.10">
    <property type="entry name" value="Hypothetical protein af1432"/>
    <property type="match status" value="1"/>
</dbReference>
<dbReference type="InterPro" id="IPR003607">
    <property type="entry name" value="HD/PDEase_dom"/>
</dbReference>
<accession>A0A5N7MWI8</accession>
<dbReference type="AlphaFoldDB" id="A0A5N7MWI8"/>
<evidence type="ECO:0000259" key="1">
    <source>
        <dbReference type="PROSITE" id="PS51831"/>
    </source>
</evidence>
<comment type="caution">
    <text evidence="2">The sequence shown here is derived from an EMBL/GenBank/DDBJ whole genome shotgun (WGS) entry which is preliminary data.</text>
</comment>
<dbReference type="SUPFAM" id="SSF109604">
    <property type="entry name" value="HD-domain/PDEase-like"/>
    <property type="match status" value="1"/>
</dbReference>
<dbReference type="InterPro" id="IPR052194">
    <property type="entry name" value="MESH1"/>
</dbReference>
<evidence type="ECO:0000313" key="3">
    <source>
        <dbReference type="Proteomes" id="UP000403266"/>
    </source>
</evidence>
<reference evidence="2 3" key="1">
    <citation type="journal article" date="2019" name="Syst. Appl. Microbiol.">
        <title>Microvirga tunisiensis sp. nov., a root nodule symbiotic bacterium isolated from Lupinus micranthus and L. luteus grown in Northern Tunisia.</title>
        <authorList>
            <person name="Msaddak A."/>
            <person name="Rejili M."/>
            <person name="Duran D."/>
            <person name="Mars M."/>
            <person name="Palacios J.M."/>
            <person name="Ruiz-Argueso T."/>
            <person name="Rey L."/>
            <person name="Imperial J."/>
        </authorList>
    </citation>
    <scope>NUCLEOTIDE SEQUENCE [LARGE SCALE GENOMIC DNA]</scope>
    <source>
        <strain evidence="2 3">Lmie10</strain>
    </source>
</reference>
<sequence length="182" mass="20374">MEDLIRVLKAAHAAASWHVHQKKKGVAQEPYINHLLEVAALVADATEGRDPDLVIAALLHDAIEDQEVPRPMIAEEFGEDVARLVEEVTDDMSLPDEERKRLQVEQAAKKSDRAKIIKLADKISNVRVISAGLGPDWSVKRRLNYISWARDVVVGLRGINAQLEQEFDWVAEEAEQSVKPKS</sequence>
<dbReference type="PROSITE" id="PS51831">
    <property type="entry name" value="HD"/>
    <property type="match status" value="1"/>
</dbReference>
<dbReference type="GO" id="GO:0008893">
    <property type="term" value="F:guanosine-3',5'-bis(diphosphate) 3'-diphosphatase activity"/>
    <property type="evidence" value="ECO:0007669"/>
    <property type="project" value="TreeGrafter"/>
</dbReference>
<protein>
    <submittedName>
        <fullName evidence="2">Bifunctional (P)ppGpp synthetase/guanosine-3',5'-bis(Diphosphate) 3'-pyrophosphohydrolase</fullName>
    </submittedName>
</protein>
<feature type="domain" description="HD" evidence="1">
    <location>
        <begin position="31"/>
        <end position="126"/>
    </location>
</feature>
<keyword evidence="3" id="KW-1185">Reference proteome</keyword>
<dbReference type="RefSeq" id="WP_152718494.1">
    <property type="nucleotide sequence ID" value="NZ_VOSJ01000669.1"/>
</dbReference>
<dbReference type="PANTHER" id="PTHR46246">
    <property type="entry name" value="GUANOSINE-3',5'-BIS(DIPHOSPHATE) 3'-PYROPHOSPHOHYDROLASE MESH1"/>
    <property type="match status" value="1"/>
</dbReference>
<dbReference type="CDD" id="cd00077">
    <property type="entry name" value="HDc"/>
    <property type="match status" value="1"/>
</dbReference>
<keyword evidence="2" id="KW-0378">Hydrolase</keyword>
<gene>
    <name evidence="2" type="ORF">FS320_42190</name>
</gene>
<dbReference type="InterPro" id="IPR006674">
    <property type="entry name" value="HD_domain"/>
</dbReference>
<dbReference type="OrthoDB" id="9802385at2"/>
<name>A0A5N7MWI8_9HYPH</name>
<dbReference type="PANTHER" id="PTHR46246:SF1">
    <property type="entry name" value="GUANOSINE-3',5'-BIS(DIPHOSPHATE) 3'-PYROPHOSPHOHYDROLASE MESH1"/>
    <property type="match status" value="1"/>
</dbReference>
<dbReference type="EMBL" id="VOSK01000627">
    <property type="protein sequence ID" value="MPR31317.1"/>
    <property type="molecule type" value="Genomic_DNA"/>
</dbReference>
<dbReference type="SMART" id="SM00471">
    <property type="entry name" value="HDc"/>
    <property type="match status" value="1"/>
</dbReference>
<evidence type="ECO:0000313" key="2">
    <source>
        <dbReference type="EMBL" id="MPR31317.1"/>
    </source>
</evidence>
<organism evidence="2 3">
    <name type="scientific">Microvirga tunisiensis</name>
    <dbReference type="NCBI Taxonomy" id="2108360"/>
    <lineage>
        <taxon>Bacteria</taxon>
        <taxon>Pseudomonadati</taxon>
        <taxon>Pseudomonadota</taxon>
        <taxon>Alphaproteobacteria</taxon>
        <taxon>Hyphomicrobiales</taxon>
        <taxon>Methylobacteriaceae</taxon>
        <taxon>Microvirga</taxon>
    </lineage>
</organism>
<proteinExistence type="predicted"/>
<dbReference type="Pfam" id="PF13328">
    <property type="entry name" value="HD_4"/>
    <property type="match status" value="1"/>
</dbReference>
<dbReference type="Proteomes" id="UP000403266">
    <property type="component" value="Unassembled WGS sequence"/>
</dbReference>